<dbReference type="EMBL" id="BLLK01000047">
    <property type="protein sequence ID" value="GFH54607.1"/>
    <property type="molecule type" value="Genomic_DNA"/>
</dbReference>
<dbReference type="Gene3D" id="3.30.70.260">
    <property type="match status" value="1"/>
</dbReference>
<dbReference type="CDD" id="cd08648">
    <property type="entry name" value="FMT_core_Formyl-FH4-Hydrolase_C"/>
    <property type="match status" value="1"/>
</dbReference>
<evidence type="ECO:0000313" key="4">
    <source>
        <dbReference type="EMBL" id="GFH54607.1"/>
    </source>
</evidence>
<sequence length="303" mass="35239">MQRGWARSAACLRVHGPDQQGIVRACSQLLDKFGCAIMKSEQYTDPRLCHFYQRSLFHPSNHSYTDDRVMFQSELKSEIIDELRTFQKQFGLDMVKVNFRDKPKKMAIFVSKYDHCLWEILLRHEARELDCDISVVISNHPDLGEIAKSFKIPFRFIPINPENKKEQEKIELDILKNEFQVDVIVLARYMQVLSNDFLNAYDRDQIINIHHSFLPAFMGAKPYNRAYQRGVKLVGATSHYVTEHLDEGPIIDQDVIRVSHRDEASDLVRKGRIIERNVLLNAVEAHLADRIITHNNKCVVFSD</sequence>
<dbReference type="InterPro" id="IPR036477">
    <property type="entry name" value="Formyl_transf_N_sf"/>
</dbReference>
<reference evidence="4 5" key="1">
    <citation type="journal article" date="2021" name="Sci. Rep.">
        <title>The genome of the diatom Chaetoceros tenuissimus carries an ancient integrated fragment of an extant virus.</title>
        <authorList>
            <person name="Hongo Y."/>
            <person name="Kimura K."/>
            <person name="Takaki Y."/>
            <person name="Yoshida Y."/>
            <person name="Baba S."/>
            <person name="Kobayashi G."/>
            <person name="Nagasaki K."/>
            <person name="Hano T."/>
            <person name="Tomaru Y."/>
        </authorList>
    </citation>
    <scope>NUCLEOTIDE SEQUENCE [LARGE SCALE GENOMIC DNA]</scope>
    <source>
        <strain evidence="4 5">NIES-3715</strain>
    </source>
</reference>
<dbReference type="AlphaFoldDB" id="A0AAD3CZ14"/>
<keyword evidence="2" id="KW-0378">Hydrolase</keyword>
<organism evidence="4 5">
    <name type="scientific">Chaetoceros tenuissimus</name>
    <dbReference type="NCBI Taxonomy" id="426638"/>
    <lineage>
        <taxon>Eukaryota</taxon>
        <taxon>Sar</taxon>
        <taxon>Stramenopiles</taxon>
        <taxon>Ochrophyta</taxon>
        <taxon>Bacillariophyta</taxon>
        <taxon>Coscinodiscophyceae</taxon>
        <taxon>Chaetocerotophycidae</taxon>
        <taxon>Chaetocerotales</taxon>
        <taxon>Chaetocerotaceae</taxon>
        <taxon>Chaetoceros</taxon>
    </lineage>
</organism>
<protein>
    <submittedName>
        <fullName evidence="4">Formyltetrahydrofolate deformylase</fullName>
    </submittedName>
</protein>
<evidence type="ECO:0000313" key="5">
    <source>
        <dbReference type="Proteomes" id="UP001054902"/>
    </source>
</evidence>
<dbReference type="Pfam" id="PF00551">
    <property type="entry name" value="Formyl_trans_N"/>
    <property type="match status" value="1"/>
</dbReference>
<keyword evidence="1" id="KW-0554">One-carbon metabolism</keyword>
<dbReference type="NCBIfam" id="NF004684">
    <property type="entry name" value="PRK06027.1"/>
    <property type="match status" value="1"/>
</dbReference>
<dbReference type="GO" id="GO:0006730">
    <property type="term" value="P:one-carbon metabolic process"/>
    <property type="evidence" value="ECO:0007669"/>
    <property type="project" value="UniProtKB-KW"/>
</dbReference>
<feature type="domain" description="Formyl transferase N-terminal" evidence="3">
    <location>
        <begin position="104"/>
        <end position="283"/>
    </location>
</feature>
<evidence type="ECO:0000256" key="1">
    <source>
        <dbReference type="ARBA" id="ARBA00022563"/>
    </source>
</evidence>
<dbReference type="PANTHER" id="PTHR42706">
    <property type="entry name" value="FORMYLTETRAHYDROFOLATE DEFORMYLASE"/>
    <property type="match status" value="1"/>
</dbReference>
<dbReference type="PIRSF" id="PIRSF036480">
    <property type="entry name" value="FormyFH4_hydr"/>
    <property type="match status" value="1"/>
</dbReference>
<dbReference type="Proteomes" id="UP001054902">
    <property type="component" value="Unassembled WGS sequence"/>
</dbReference>
<dbReference type="InterPro" id="IPR045865">
    <property type="entry name" value="ACT-like_dom_sf"/>
</dbReference>
<name>A0AAD3CZ14_9STRA</name>
<dbReference type="SUPFAM" id="SSF55021">
    <property type="entry name" value="ACT-like"/>
    <property type="match status" value="1"/>
</dbReference>
<dbReference type="GO" id="GO:0006189">
    <property type="term" value="P:'de novo' IMP biosynthetic process"/>
    <property type="evidence" value="ECO:0007669"/>
    <property type="project" value="InterPro"/>
</dbReference>
<comment type="caution">
    <text evidence="4">The sequence shown here is derived from an EMBL/GenBank/DDBJ whole genome shotgun (WGS) entry which is preliminary data.</text>
</comment>
<dbReference type="InterPro" id="IPR004810">
    <property type="entry name" value="PurU"/>
</dbReference>
<dbReference type="Gene3D" id="3.40.50.170">
    <property type="entry name" value="Formyl transferase, N-terminal domain"/>
    <property type="match status" value="1"/>
</dbReference>
<dbReference type="InterPro" id="IPR002376">
    <property type="entry name" value="Formyl_transf_N"/>
</dbReference>
<proteinExistence type="predicted"/>
<gene>
    <name evidence="4" type="ORF">CTEN210_11083</name>
</gene>
<dbReference type="GO" id="GO:0008864">
    <property type="term" value="F:formyltetrahydrofolate deformylase activity"/>
    <property type="evidence" value="ECO:0007669"/>
    <property type="project" value="InterPro"/>
</dbReference>
<dbReference type="PANTHER" id="PTHR42706:SF1">
    <property type="entry name" value="FORMYLTETRAHYDROFOLATE DEFORMYLASE 2, MITOCHONDRIAL"/>
    <property type="match status" value="1"/>
</dbReference>
<evidence type="ECO:0000256" key="2">
    <source>
        <dbReference type="ARBA" id="ARBA00022801"/>
    </source>
</evidence>
<evidence type="ECO:0000259" key="3">
    <source>
        <dbReference type="Pfam" id="PF00551"/>
    </source>
</evidence>
<accession>A0AAD3CZ14</accession>
<keyword evidence="5" id="KW-1185">Reference proteome</keyword>
<dbReference type="SUPFAM" id="SSF53328">
    <property type="entry name" value="Formyltransferase"/>
    <property type="match status" value="1"/>
</dbReference>
<dbReference type="NCBIfam" id="TIGR00655">
    <property type="entry name" value="PurU"/>
    <property type="match status" value="1"/>
</dbReference>
<dbReference type="InterPro" id="IPR041729">
    <property type="entry name" value="Formyl-FH4-Hydrolase_C"/>
</dbReference>
<dbReference type="PRINTS" id="PR01575">
    <property type="entry name" value="FFH4HYDRLASE"/>
</dbReference>